<dbReference type="Proteomes" id="UP001219349">
    <property type="component" value="Chromosome"/>
</dbReference>
<proteinExistence type="predicted"/>
<name>A0ABY7SIV7_9RHOB</name>
<reference evidence="1 2" key="1">
    <citation type="submission" date="2021-01" db="EMBL/GenBank/DDBJ databases">
        <title>Biogeographic distribution of Paracoccus.</title>
        <authorList>
            <person name="Hollensteiner J."/>
            <person name="Leineberger J."/>
            <person name="Brinkhoff T."/>
            <person name="Daniel R."/>
        </authorList>
    </citation>
    <scope>NUCLEOTIDE SEQUENCE [LARGE SCALE GENOMIC DNA]</scope>
    <source>
        <strain evidence="1 2">KCTC 22803</strain>
    </source>
</reference>
<organism evidence="1 2">
    <name type="scientific">Paracoccus fistulariae</name>
    <dbReference type="NCBI Taxonomy" id="658446"/>
    <lineage>
        <taxon>Bacteria</taxon>
        <taxon>Pseudomonadati</taxon>
        <taxon>Pseudomonadota</taxon>
        <taxon>Alphaproteobacteria</taxon>
        <taxon>Rhodobacterales</taxon>
        <taxon>Paracoccaceae</taxon>
        <taxon>Paracoccus</taxon>
    </lineage>
</organism>
<protein>
    <recommendedName>
        <fullName evidence="3">Lipoprotein</fullName>
    </recommendedName>
</protein>
<evidence type="ECO:0000313" key="2">
    <source>
        <dbReference type="Proteomes" id="UP001219349"/>
    </source>
</evidence>
<evidence type="ECO:0000313" key="1">
    <source>
        <dbReference type="EMBL" id="WCR06784.1"/>
    </source>
</evidence>
<accession>A0ABY7SIV7</accession>
<dbReference type="EMBL" id="CP067136">
    <property type="protein sequence ID" value="WCR06784.1"/>
    <property type="molecule type" value="Genomic_DNA"/>
</dbReference>
<gene>
    <name evidence="1" type="ORF">JHX87_15095</name>
</gene>
<sequence>MRPFVFNLFLASLLIVSGCSEQPKASIIGFDGSVVKMGISNHGAKLVSTPTFRRSITEPRAVKFCIDKGFSGATYQQEITEQSYALGPQFRHIAYLCE</sequence>
<dbReference type="RefSeq" id="WP_271885405.1">
    <property type="nucleotide sequence ID" value="NZ_CP067136.1"/>
</dbReference>
<evidence type="ECO:0008006" key="3">
    <source>
        <dbReference type="Google" id="ProtNLM"/>
    </source>
</evidence>
<keyword evidence="2" id="KW-1185">Reference proteome</keyword>
<dbReference type="PROSITE" id="PS51257">
    <property type="entry name" value="PROKAR_LIPOPROTEIN"/>
    <property type="match status" value="1"/>
</dbReference>